<organism evidence="1 2">
    <name type="scientific">Senna tora</name>
    <dbReference type="NCBI Taxonomy" id="362788"/>
    <lineage>
        <taxon>Eukaryota</taxon>
        <taxon>Viridiplantae</taxon>
        <taxon>Streptophyta</taxon>
        <taxon>Embryophyta</taxon>
        <taxon>Tracheophyta</taxon>
        <taxon>Spermatophyta</taxon>
        <taxon>Magnoliopsida</taxon>
        <taxon>eudicotyledons</taxon>
        <taxon>Gunneridae</taxon>
        <taxon>Pentapetalae</taxon>
        <taxon>rosids</taxon>
        <taxon>fabids</taxon>
        <taxon>Fabales</taxon>
        <taxon>Fabaceae</taxon>
        <taxon>Caesalpinioideae</taxon>
        <taxon>Cassia clade</taxon>
        <taxon>Senna</taxon>
    </lineage>
</organism>
<dbReference type="PANTHER" id="PTHR34538">
    <property type="entry name" value="EXPRESSED PROTEIN"/>
    <property type="match status" value="1"/>
</dbReference>
<protein>
    <submittedName>
        <fullName evidence="1">Uncharacterized protein</fullName>
    </submittedName>
</protein>
<dbReference type="OrthoDB" id="984078at2759"/>
<keyword evidence="2" id="KW-1185">Reference proteome</keyword>
<comment type="caution">
    <text evidence="1">The sequence shown here is derived from an EMBL/GenBank/DDBJ whole genome shotgun (WGS) entry which is preliminary data.</text>
</comment>
<evidence type="ECO:0000313" key="1">
    <source>
        <dbReference type="EMBL" id="KAF7818466.1"/>
    </source>
</evidence>
<accession>A0A834WGH0</accession>
<evidence type="ECO:0000313" key="2">
    <source>
        <dbReference type="Proteomes" id="UP000634136"/>
    </source>
</evidence>
<dbReference type="EMBL" id="JAAIUW010000008">
    <property type="protein sequence ID" value="KAF7818466.1"/>
    <property type="molecule type" value="Genomic_DNA"/>
</dbReference>
<dbReference type="PANTHER" id="PTHR34538:SF4">
    <property type="entry name" value="EXPRESSED PROTEIN"/>
    <property type="match status" value="1"/>
</dbReference>
<dbReference type="Proteomes" id="UP000634136">
    <property type="component" value="Unassembled WGS sequence"/>
</dbReference>
<sequence length="145" mass="16660">MRGSSFSVTLGSVQRRRGSSSSFVRQIVYKLKGQWKQGLGWERRRSPRFSYDHHSYSLNFDDVCIPRTWLLICNSCEGLILEGVVVIQVLQIEQPSGFINALFVAYLLPNFRYPPTYMKLVLAFTDVKIDDNLYGVGIENKSQFV</sequence>
<gene>
    <name evidence="1" type="ORF">G2W53_023921</name>
</gene>
<name>A0A834WGH0_9FABA</name>
<reference evidence="1" key="1">
    <citation type="submission" date="2020-09" db="EMBL/GenBank/DDBJ databases">
        <title>Genome-Enabled Discovery of Anthraquinone Biosynthesis in Senna tora.</title>
        <authorList>
            <person name="Kang S.-H."/>
            <person name="Pandey R.P."/>
            <person name="Lee C.-M."/>
            <person name="Sim J.-S."/>
            <person name="Jeong J.-T."/>
            <person name="Choi B.-S."/>
            <person name="Jung M."/>
            <person name="Ginzburg D."/>
            <person name="Zhao K."/>
            <person name="Won S.Y."/>
            <person name="Oh T.-J."/>
            <person name="Yu Y."/>
            <person name="Kim N.-H."/>
            <person name="Lee O.R."/>
            <person name="Lee T.-H."/>
            <person name="Bashyal P."/>
            <person name="Kim T.-S."/>
            <person name="Lee W.-H."/>
            <person name="Kawkins C."/>
            <person name="Kim C.-K."/>
            <person name="Kim J.S."/>
            <person name="Ahn B.O."/>
            <person name="Rhee S.Y."/>
            <person name="Sohng J.K."/>
        </authorList>
    </citation>
    <scope>NUCLEOTIDE SEQUENCE</scope>
    <source>
        <tissue evidence="1">Leaf</tissue>
    </source>
</reference>
<dbReference type="AlphaFoldDB" id="A0A834WGH0"/>
<proteinExistence type="predicted"/>